<keyword evidence="4 9" id="KW-0547">Nucleotide-binding</keyword>
<dbReference type="EC" id="6.3.5.4" evidence="3"/>
<dbReference type="PIRSF" id="PIRSF001589">
    <property type="entry name" value="Asn_synthetase_glu-h"/>
    <property type="match status" value="1"/>
</dbReference>
<comment type="similarity">
    <text evidence="2">Belongs to the asparagine synthetase family.</text>
</comment>
<comment type="pathway">
    <text evidence="1">Amino-acid biosynthesis; L-asparagine biosynthesis; L-asparagine from L-aspartate (L-Gln route): step 1/1.</text>
</comment>
<organism evidence="12 13">
    <name type="scientific">Pacificimonas flava</name>
    <dbReference type="NCBI Taxonomy" id="1234595"/>
    <lineage>
        <taxon>Bacteria</taxon>
        <taxon>Pseudomonadati</taxon>
        <taxon>Pseudomonadota</taxon>
        <taxon>Alphaproteobacteria</taxon>
        <taxon>Sphingomonadales</taxon>
        <taxon>Sphingosinicellaceae</taxon>
        <taxon>Pacificimonas</taxon>
    </lineage>
</organism>
<dbReference type="CDD" id="cd00712">
    <property type="entry name" value="AsnB"/>
    <property type="match status" value="1"/>
</dbReference>
<evidence type="ECO:0000256" key="8">
    <source>
        <dbReference type="PIRSR" id="PIRSR001589-1"/>
    </source>
</evidence>
<feature type="active site" description="For GATase activity" evidence="8">
    <location>
        <position position="2"/>
    </location>
</feature>
<proteinExistence type="inferred from homology"/>
<dbReference type="Proteomes" id="UP000011717">
    <property type="component" value="Unassembled WGS sequence"/>
</dbReference>
<evidence type="ECO:0000256" key="6">
    <source>
        <dbReference type="ARBA" id="ARBA00022962"/>
    </source>
</evidence>
<dbReference type="OrthoDB" id="9763290at2"/>
<evidence type="ECO:0000256" key="10">
    <source>
        <dbReference type="PIRSR" id="PIRSR001589-3"/>
    </source>
</evidence>
<evidence type="ECO:0000256" key="5">
    <source>
        <dbReference type="ARBA" id="ARBA00022840"/>
    </source>
</evidence>
<keyword evidence="8" id="KW-0061">Asparagine biosynthesis</keyword>
<dbReference type="AlphaFoldDB" id="M2U3Y6"/>
<dbReference type="InterPro" id="IPR017539">
    <property type="entry name" value="XrtA_amidotfase"/>
</dbReference>
<dbReference type="GO" id="GO:0004066">
    <property type="term" value="F:asparagine synthase (glutamine-hydrolyzing) activity"/>
    <property type="evidence" value="ECO:0007669"/>
    <property type="project" value="UniProtKB-EC"/>
</dbReference>
<evidence type="ECO:0000256" key="1">
    <source>
        <dbReference type="ARBA" id="ARBA00005187"/>
    </source>
</evidence>
<evidence type="ECO:0000313" key="12">
    <source>
        <dbReference type="EMBL" id="EMD82683.1"/>
    </source>
</evidence>
<dbReference type="InterPro" id="IPR029055">
    <property type="entry name" value="Ntn_hydrolases_N"/>
</dbReference>
<dbReference type="EMBL" id="AMRV01000006">
    <property type="protein sequence ID" value="EMD82683.1"/>
    <property type="molecule type" value="Genomic_DNA"/>
</dbReference>
<dbReference type="SUPFAM" id="SSF56235">
    <property type="entry name" value="N-terminal nucleophile aminohydrolases (Ntn hydrolases)"/>
    <property type="match status" value="1"/>
</dbReference>
<comment type="caution">
    <text evidence="12">The sequence shown here is derived from an EMBL/GenBank/DDBJ whole genome shotgun (WGS) entry which is preliminary data.</text>
</comment>
<dbReference type="Gene3D" id="3.60.20.10">
    <property type="entry name" value="Glutamine Phosphoribosylpyrophosphate, subunit 1, domain 1"/>
    <property type="match status" value="1"/>
</dbReference>
<feature type="binding site" evidence="9">
    <location>
        <position position="290"/>
    </location>
    <ligand>
        <name>ATP</name>
        <dbReference type="ChEBI" id="CHEBI:30616"/>
    </ligand>
</feature>
<keyword evidence="6 8" id="KW-0315">Glutamine amidotransferase</keyword>
<evidence type="ECO:0000256" key="9">
    <source>
        <dbReference type="PIRSR" id="PIRSR001589-2"/>
    </source>
</evidence>
<dbReference type="InterPro" id="IPR017932">
    <property type="entry name" value="GATase_2_dom"/>
</dbReference>
<dbReference type="GO" id="GO:0005829">
    <property type="term" value="C:cytosol"/>
    <property type="evidence" value="ECO:0007669"/>
    <property type="project" value="TreeGrafter"/>
</dbReference>
<accession>M2U3Y6</accession>
<dbReference type="NCBIfam" id="TIGR01536">
    <property type="entry name" value="asn_synth_AEB"/>
    <property type="match status" value="1"/>
</dbReference>
<dbReference type="GO" id="GO:0006529">
    <property type="term" value="P:asparagine biosynthetic process"/>
    <property type="evidence" value="ECO:0007669"/>
    <property type="project" value="UniProtKB-KW"/>
</dbReference>
<feature type="binding site" evidence="9">
    <location>
        <begin position="362"/>
        <end position="363"/>
    </location>
    <ligand>
        <name>ATP</name>
        <dbReference type="ChEBI" id="CHEBI:30616"/>
    </ligand>
</feature>
<dbReference type="Gene3D" id="3.40.50.620">
    <property type="entry name" value="HUPs"/>
    <property type="match status" value="2"/>
</dbReference>
<dbReference type="InterPro" id="IPR006426">
    <property type="entry name" value="Asn_synth_AEB"/>
</dbReference>
<dbReference type="InterPro" id="IPR051786">
    <property type="entry name" value="ASN_synthetase/amidase"/>
</dbReference>
<dbReference type="InterPro" id="IPR014729">
    <property type="entry name" value="Rossmann-like_a/b/a_fold"/>
</dbReference>
<feature type="binding site" evidence="9">
    <location>
        <position position="100"/>
    </location>
    <ligand>
        <name>L-glutamine</name>
        <dbReference type="ChEBI" id="CHEBI:58359"/>
    </ligand>
</feature>
<dbReference type="NCBIfam" id="TIGR03108">
    <property type="entry name" value="eps_aminotran_1"/>
    <property type="match status" value="1"/>
</dbReference>
<protein>
    <recommendedName>
        <fullName evidence="3">asparagine synthase (glutamine-hydrolyzing)</fullName>
        <ecNumber evidence="3">6.3.5.4</ecNumber>
    </recommendedName>
</protein>
<dbReference type="CDD" id="cd01991">
    <property type="entry name" value="Asn_synthase_B_C"/>
    <property type="match status" value="1"/>
</dbReference>
<dbReference type="Pfam" id="PF00733">
    <property type="entry name" value="Asn_synthase"/>
    <property type="match status" value="1"/>
</dbReference>
<dbReference type="InterPro" id="IPR001962">
    <property type="entry name" value="Asn_synthase"/>
</dbReference>
<evidence type="ECO:0000256" key="7">
    <source>
        <dbReference type="ARBA" id="ARBA00048741"/>
    </source>
</evidence>
<keyword evidence="5 9" id="KW-0067">ATP-binding</keyword>
<evidence type="ECO:0000256" key="2">
    <source>
        <dbReference type="ARBA" id="ARBA00005752"/>
    </source>
</evidence>
<evidence type="ECO:0000256" key="4">
    <source>
        <dbReference type="ARBA" id="ARBA00022741"/>
    </source>
</evidence>
<dbReference type="PATRIC" id="fig|1234595.3.peg.2071"/>
<dbReference type="Pfam" id="PF13537">
    <property type="entry name" value="GATase_7"/>
    <property type="match status" value="1"/>
</dbReference>
<evidence type="ECO:0000313" key="13">
    <source>
        <dbReference type="Proteomes" id="UP000011717"/>
    </source>
</evidence>
<keyword evidence="8" id="KW-0028">Amino-acid biosynthesis</keyword>
<sequence>MCGLTGIFDRRGRREVPPQVLDAMTDALAHRGPDGRGTMNEPGIALGHRRLSIIDVTRAGQPMASACGRYEIVFNGEIYNFREVRAELEAAGHSFRLDSDTEVLIEGYRAWGPAMLARMTGMFAVAIWDREERSLFLARDRFGVKPLYIADLPDGRVLFGSELKALLPWPDLPRRIDPRAVEDYFAYGYVPDDKCILAGIRQLPPAHYVLLSEGAEVKPVRYWNLTYGRGNDRSPGALAKELDERLEAAVGSRLVADVEVAAFLSGGVDSSAVVAMMARRAGSDFKTLSIGFDSRGYDETEYARAVAARYGTDHHERRVTADDYELIGTLGRAFDEPFADASAIPTYRVCELAREHVKVALSGDGADEAMAGYRRYRLFMNEERARALLPSAARRALFGMLGAAWPKMDWAPRYLRAKSTFQALGMDSAEAYYHAVSVTGDDVRARLFSPDMKRSLAGYRAADLYTDTFRAAPAESTLGAAQYTDIRWYLPGDIMTKVDRMSMANSLEAREPLLDHDLVAWMAQLPPGMRLKDGSGKWLLKEAVRPLLPQNILDRPKMGFVVPIEKWFRGALSGRAAGLSKGSRVAATGWFDMDRFQRMAADHKRGASDHSRLLWQMVMLEESLVHLSAG</sequence>
<feature type="site" description="Important for beta-aspartyl-AMP intermediate formation" evidence="10">
    <location>
        <position position="364"/>
    </location>
</feature>
<dbReference type="InterPro" id="IPR033738">
    <property type="entry name" value="AsnB_N"/>
</dbReference>
<feature type="domain" description="Glutamine amidotransferase type-2" evidence="11">
    <location>
        <begin position="2"/>
        <end position="214"/>
    </location>
</feature>
<dbReference type="PANTHER" id="PTHR43284">
    <property type="entry name" value="ASPARAGINE SYNTHETASE (GLUTAMINE-HYDROLYZING)"/>
    <property type="match status" value="1"/>
</dbReference>
<evidence type="ECO:0000259" key="11">
    <source>
        <dbReference type="PROSITE" id="PS51278"/>
    </source>
</evidence>
<comment type="catalytic activity">
    <reaction evidence="7">
        <text>L-aspartate + L-glutamine + ATP + H2O = L-asparagine + L-glutamate + AMP + diphosphate + H(+)</text>
        <dbReference type="Rhea" id="RHEA:12228"/>
        <dbReference type="ChEBI" id="CHEBI:15377"/>
        <dbReference type="ChEBI" id="CHEBI:15378"/>
        <dbReference type="ChEBI" id="CHEBI:29985"/>
        <dbReference type="ChEBI" id="CHEBI:29991"/>
        <dbReference type="ChEBI" id="CHEBI:30616"/>
        <dbReference type="ChEBI" id="CHEBI:33019"/>
        <dbReference type="ChEBI" id="CHEBI:58048"/>
        <dbReference type="ChEBI" id="CHEBI:58359"/>
        <dbReference type="ChEBI" id="CHEBI:456215"/>
        <dbReference type="EC" id="6.3.5.4"/>
    </reaction>
</comment>
<dbReference type="PANTHER" id="PTHR43284:SF1">
    <property type="entry name" value="ASPARAGINE SYNTHETASE"/>
    <property type="match status" value="1"/>
</dbReference>
<dbReference type="SUPFAM" id="SSF52402">
    <property type="entry name" value="Adenine nucleotide alpha hydrolases-like"/>
    <property type="match status" value="1"/>
</dbReference>
<name>M2U3Y6_9SPHN</name>
<reference evidence="12 13" key="1">
    <citation type="journal article" date="2013" name="Genome Announc.">
        <title>Draft Genome Sequence of Strain JLT2015T, Belonging to the Family Sphingomonadaceae of the Alphaproteobacteria.</title>
        <authorList>
            <person name="Tang K."/>
            <person name="Liu K."/>
            <person name="Li S."/>
            <person name="Jiao N."/>
        </authorList>
    </citation>
    <scope>NUCLEOTIDE SEQUENCE [LARGE SCALE GENOMIC DNA]</scope>
    <source>
        <strain evidence="12 13">JLT2015</strain>
    </source>
</reference>
<keyword evidence="13" id="KW-1185">Reference proteome</keyword>
<evidence type="ECO:0000256" key="3">
    <source>
        <dbReference type="ARBA" id="ARBA00012737"/>
    </source>
</evidence>
<gene>
    <name evidence="12" type="ORF">C725_2070</name>
</gene>
<dbReference type="RefSeq" id="WP_008602574.1">
    <property type="nucleotide sequence ID" value="NZ_AMRV01000006.1"/>
</dbReference>
<dbReference type="PROSITE" id="PS51278">
    <property type="entry name" value="GATASE_TYPE_2"/>
    <property type="match status" value="1"/>
</dbReference>
<dbReference type="GO" id="GO:0005524">
    <property type="term" value="F:ATP binding"/>
    <property type="evidence" value="ECO:0007669"/>
    <property type="project" value="UniProtKB-KW"/>
</dbReference>